<proteinExistence type="predicted"/>
<dbReference type="EMBL" id="JAMKFB020000762">
    <property type="protein sequence ID" value="KAL0147346.1"/>
    <property type="molecule type" value="Genomic_DNA"/>
</dbReference>
<protein>
    <submittedName>
        <fullName evidence="1">Uncharacterized protein</fullName>
    </submittedName>
</protein>
<keyword evidence="2" id="KW-1185">Reference proteome</keyword>
<sequence>MEDLSFSDAGKYFLIIYYCNDQAELKRKIRTYQLHIHDEIALKKGKPLQLDILLPNVNKVQHQSRSSTEWKVVWSRSHRVQSERITDHDGNLTILQFMDSDAGSYRVLDSEGEILITVTVT</sequence>
<reference evidence="1 2" key="1">
    <citation type="submission" date="2024-05" db="EMBL/GenBank/DDBJ databases">
        <title>Genome sequencing and assembly of Indian major carp, Cirrhinus mrigala (Hamilton, 1822).</title>
        <authorList>
            <person name="Mohindra V."/>
            <person name="Chowdhury L.M."/>
            <person name="Lal K."/>
            <person name="Jena J.K."/>
        </authorList>
    </citation>
    <scope>NUCLEOTIDE SEQUENCE [LARGE SCALE GENOMIC DNA]</scope>
    <source>
        <strain evidence="1">CM1030</strain>
        <tissue evidence="1">Blood</tissue>
    </source>
</reference>
<dbReference type="AlphaFoldDB" id="A0ABD0MFT6"/>
<evidence type="ECO:0000313" key="1">
    <source>
        <dbReference type="EMBL" id="KAL0147346.1"/>
    </source>
</evidence>
<comment type="caution">
    <text evidence="1">The sequence shown here is derived from an EMBL/GenBank/DDBJ whole genome shotgun (WGS) entry which is preliminary data.</text>
</comment>
<evidence type="ECO:0000313" key="2">
    <source>
        <dbReference type="Proteomes" id="UP001529510"/>
    </source>
</evidence>
<dbReference type="Proteomes" id="UP001529510">
    <property type="component" value="Unassembled WGS sequence"/>
</dbReference>
<dbReference type="InterPro" id="IPR013783">
    <property type="entry name" value="Ig-like_fold"/>
</dbReference>
<dbReference type="Gene3D" id="2.60.40.10">
    <property type="entry name" value="Immunoglobulins"/>
    <property type="match status" value="1"/>
</dbReference>
<organism evidence="1 2">
    <name type="scientific">Cirrhinus mrigala</name>
    <name type="common">Mrigala</name>
    <dbReference type="NCBI Taxonomy" id="683832"/>
    <lineage>
        <taxon>Eukaryota</taxon>
        <taxon>Metazoa</taxon>
        <taxon>Chordata</taxon>
        <taxon>Craniata</taxon>
        <taxon>Vertebrata</taxon>
        <taxon>Euteleostomi</taxon>
        <taxon>Actinopterygii</taxon>
        <taxon>Neopterygii</taxon>
        <taxon>Teleostei</taxon>
        <taxon>Ostariophysi</taxon>
        <taxon>Cypriniformes</taxon>
        <taxon>Cyprinidae</taxon>
        <taxon>Labeoninae</taxon>
        <taxon>Labeonini</taxon>
        <taxon>Cirrhinus</taxon>
    </lineage>
</organism>
<accession>A0ABD0MFT6</accession>
<feature type="non-terminal residue" evidence="1">
    <location>
        <position position="121"/>
    </location>
</feature>
<gene>
    <name evidence="1" type="ORF">M9458_057347</name>
</gene>
<name>A0ABD0MFT6_CIRMR</name>